<feature type="compositionally biased region" description="Polar residues" evidence="1">
    <location>
        <begin position="293"/>
        <end position="303"/>
    </location>
</feature>
<feature type="compositionally biased region" description="Low complexity" evidence="1">
    <location>
        <begin position="157"/>
        <end position="174"/>
    </location>
</feature>
<accession>A0A6A5XX25</accession>
<reference evidence="2" key="1">
    <citation type="journal article" date="2020" name="Stud. Mycol.">
        <title>101 Dothideomycetes genomes: a test case for predicting lifestyles and emergence of pathogens.</title>
        <authorList>
            <person name="Haridas S."/>
            <person name="Albert R."/>
            <person name="Binder M."/>
            <person name="Bloem J."/>
            <person name="Labutti K."/>
            <person name="Salamov A."/>
            <person name="Andreopoulos B."/>
            <person name="Baker S."/>
            <person name="Barry K."/>
            <person name="Bills G."/>
            <person name="Bluhm B."/>
            <person name="Cannon C."/>
            <person name="Castanera R."/>
            <person name="Culley D."/>
            <person name="Daum C."/>
            <person name="Ezra D."/>
            <person name="Gonzalez J."/>
            <person name="Henrissat B."/>
            <person name="Kuo A."/>
            <person name="Liang C."/>
            <person name="Lipzen A."/>
            <person name="Lutzoni F."/>
            <person name="Magnuson J."/>
            <person name="Mondo S."/>
            <person name="Nolan M."/>
            <person name="Ohm R."/>
            <person name="Pangilinan J."/>
            <person name="Park H.-J."/>
            <person name="Ramirez L."/>
            <person name="Alfaro M."/>
            <person name="Sun H."/>
            <person name="Tritt A."/>
            <person name="Yoshinaga Y."/>
            <person name="Zwiers L.-H."/>
            <person name="Turgeon B."/>
            <person name="Goodwin S."/>
            <person name="Spatafora J."/>
            <person name="Crous P."/>
            <person name="Grigoriev I."/>
        </authorList>
    </citation>
    <scope>NUCLEOTIDE SEQUENCE</scope>
    <source>
        <strain evidence="2">CBS 175.79</strain>
    </source>
</reference>
<dbReference type="RefSeq" id="XP_033386227.1">
    <property type="nucleotide sequence ID" value="XM_033531851.1"/>
</dbReference>
<evidence type="ECO:0000256" key="1">
    <source>
        <dbReference type="SAM" id="MobiDB-lite"/>
    </source>
</evidence>
<feature type="compositionally biased region" description="Polar residues" evidence="1">
    <location>
        <begin position="183"/>
        <end position="193"/>
    </location>
</feature>
<organism evidence="2 3">
    <name type="scientific">Aaosphaeria arxii CBS 175.79</name>
    <dbReference type="NCBI Taxonomy" id="1450172"/>
    <lineage>
        <taxon>Eukaryota</taxon>
        <taxon>Fungi</taxon>
        <taxon>Dikarya</taxon>
        <taxon>Ascomycota</taxon>
        <taxon>Pezizomycotina</taxon>
        <taxon>Dothideomycetes</taxon>
        <taxon>Pleosporomycetidae</taxon>
        <taxon>Pleosporales</taxon>
        <taxon>Pleosporales incertae sedis</taxon>
        <taxon>Aaosphaeria</taxon>
    </lineage>
</organism>
<dbReference type="GeneID" id="54289248"/>
<feature type="region of interest" description="Disordered" evidence="1">
    <location>
        <begin position="1"/>
        <end position="208"/>
    </location>
</feature>
<dbReference type="AlphaFoldDB" id="A0A6A5XX25"/>
<evidence type="ECO:0000313" key="2">
    <source>
        <dbReference type="EMBL" id="KAF2017888.1"/>
    </source>
</evidence>
<evidence type="ECO:0000313" key="3">
    <source>
        <dbReference type="Proteomes" id="UP000799778"/>
    </source>
</evidence>
<protein>
    <submittedName>
        <fullName evidence="2">Uncharacterized protein</fullName>
    </submittedName>
</protein>
<feature type="region of interest" description="Disordered" evidence="1">
    <location>
        <begin position="267"/>
        <end position="303"/>
    </location>
</feature>
<keyword evidence="3" id="KW-1185">Reference proteome</keyword>
<dbReference type="EMBL" id="ML978068">
    <property type="protein sequence ID" value="KAF2017888.1"/>
    <property type="molecule type" value="Genomic_DNA"/>
</dbReference>
<feature type="compositionally biased region" description="Polar residues" evidence="1">
    <location>
        <begin position="141"/>
        <end position="155"/>
    </location>
</feature>
<dbReference type="Proteomes" id="UP000799778">
    <property type="component" value="Unassembled WGS sequence"/>
</dbReference>
<dbReference type="OrthoDB" id="5407305at2759"/>
<sequence>MFKGDRSKLKAKTSKLPFLTGVSKSPPGSPNLVPTAAARRLGLPFKLPERNKSGQNQSLTPNDPQLPSSPRPATSPNAAPVVDRHKPLPSPPVAQFINPMSPPKARRSLMDAEAGTPSGEQYPALQPEASPLRMRGVEMSQPRNMRGEQSGNTTYLEAGESSKMAAAMSASNKSPHGIAELPTTWTPKGSATDSPAPRPKHRPIILPSPQSVAKYCAYPIASTGSDQSAISRPSSRTQVSTAPAVPVYTTSYAAPSQAIPEDSILRFTHSPDASTPPRQRLNDEGPESRPRRLSSQLSDRTGAGTTLVVSNDADSLIHGLDVNDGHKSSKHKLGFRSLLKRMRSTPNLKGGAVKPDVPVPPLPRPAQFQNTGKGKERAESVGEIEERPLIISSLDALLSRIEDTPLLSDERARGVKIVQTVLNAMENVRAAKVAAERAQEHARLAQKALGRLEALVIDDCGADLLADIRHRVTIVADGLTLEDFEE</sequence>
<feature type="compositionally biased region" description="Polar residues" evidence="1">
    <location>
        <begin position="223"/>
        <end position="241"/>
    </location>
</feature>
<feature type="compositionally biased region" description="Polar residues" evidence="1">
    <location>
        <begin position="53"/>
        <end position="77"/>
    </location>
</feature>
<proteinExistence type="predicted"/>
<feature type="compositionally biased region" description="Basic and acidic residues" evidence="1">
    <location>
        <begin position="280"/>
        <end position="290"/>
    </location>
</feature>
<name>A0A6A5XX25_9PLEO</name>
<gene>
    <name evidence="2" type="ORF">BU24DRAFT_460877</name>
</gene>
<feature type="region of interest" description="Disordered" evidence="1">
    <location>
        <begin position="346"/>
        <end position="381"/>
    </location>
</feature>
<feature type="region of interest" description="Disordered" evidence="1">
    <location>
        <begin position="223"/>
        <end position="242"/>
    </location>
</feature>